<keyword evidence="3" id="KW-1185">Reference proteome</keyword>
<dbReference type="PROSITE" id="PS51301">
    <property type="entry name" value="KILA_N"/>
    <property type="match status" value="1"/>
</dbReference>
<dbReference type="InterPro" id="IPR017880">
    <property type="entry name" value="KilA_N"/>
</dbReference>
<dbReference type="EMBL" id="MN812722">
    <property type="protein sequence ID" value="QGZ13268.1"/>
    <property type="molecule type" value="Genomic_DNA"/>
</dbReference>
<accession>A0A6B9J3V5</accession>
<evidence type="ECO:0000259" key="1">
    <source>
        <dbReference type="PROSITE" id="PS51301"/>
    </source>
</evidence>
<organism evidence="2 3">
    <name type="scientific">Vibrio phage NF</name>
    <dbReference type="NCBI Taxonomy" id="2686202"/>
    <lineage>
        <taxon>Viruses</taxon>
        <taxon>Duplodnaviria</taxon>
        <taxon>Heunggongvirae</taxon>
        <taxon>Uroviricota</taxon>
        <taxon>Caudoviricetes</taxon>
        <taxon>Enfavirus</taxon>
        <taxon>Enfavirus NF</taxon>
    </lineage>
</organism>
<proteinExistence type="predicted"/>
<evidence type="ECO:0000313" key="3">
    <source>
        <dbReference type="Proteomes" id="UP000435913"/>
    </source>
</evidence>
<reference evidence="2" key="1">
    <citation type="submission" date="2019-12" db="EMBL/GenBank/DDBJ databases">
        <title>Isolation and complete genomic sequence of bacteriophage NF: A novel Vibrio alginolyticus phage isolated from the coastal water of Qingdao, China.</title>
        <authorList>
            <person name="Zhang X."/>
        </authorList>
    </citation>
    <scope>NUCLEOTIDE SEQUENCE [LARGE SCALE GENOMIC DNA]</scope>
</reference>
<protein>
    <submittedName>
        <fullName evidence="2">KilA</fullName>
    </submittedName>
</protein>
<name>A0A6B9J3V5_9CAUD</name>
<dbReference type="Proteomes" id="UP000435913">
    <property type="component" value="Segment"/>
</dbReference>
<dbReference type="GeneID" id="77925346"/>
<dbReference type="RefSeq" id="YP_010649786.1">
    <property type="nucleotide sequence ID" value="NC_070773.1"/>
</dbReference>
<evidence type="ECO:0000313" key="2">
    <source>
        <dbReference type="EMBL" id="QGZ13268.1"/>
    </source>
</evidence>
<dbReference type="KEGG" id="vg:77925346"/>
<dbReference type="InterPro" id="IPR018004">
    <property type="entry name" value="KilA/APSES_HTH"/>
</dbReference>
<feature type="domain" description="KilA-N" evidence="1">
    <location>
        <begin position="5"/>
        <end position="113"/>
    </location>
</feature>
<sequence>MKTEVVMKRPLFGMEVSQKSKSEMLSGTDLVKAGNKWRRANDMGDFNLSQWLKLSGTSEFIAELEKKYDGEVLIKGRGRSAHTWMHPLLFIDCALAISPKLKIETYEWLFDSLLKYRNDSGDSYNKMVGSLYGRWSDKKTFPKFIQKVARDIRTICNTEDWQRASEEKLKVRYELQNEIALLCDVLQDPKLAVQIGFARVMKVEYTIPSIIVER</sequence>
<dbReference type="Pfam" id="PF04383">
    <property type="entry name" value="KilA-N"/>
    <property type="match status" value="1"/>
</dbReference>